<comment type="subcellular location">
    <subcellularLocation>
        <location evidence="1">Mitochondrion</location>
    </subcellularLocation>
</comment>
<keyword evidence="11" id="KW-1185">Reference proteome</keyword>
<evidence type="ECO:0000313" key="10">
    <source>
        <dbReference type="EMBL" id="KAK7602165.1"/>
    </source>
</evidence>
<evidence type="ECO:0000256" key="4">
    <source>
        <dbReference type="ARBA" id="ARBA00023004"/>
    </source>
</evidence>
<keyword evidence="5" id="KW-0411">Iron-sulfur</keyword>
<dbReference type="Pfam" id="PF09243">
    <property type="entry name" value="Rsm22"/>
    <property type="match status" value="1"/>
</dbReference>
<feature type="domain" description="Small ribosomal subunit protein mS35 mitochondrial conserved" evidence="9">
    <location>
        <begin position="269"/>
        <end position="337"/>
    </location>
</feature>
<feature type="region of interest" description="Disordered" evidence="8">
    <location>
        <begin position="138"/>
        <end position="161"/>
    </location>
</feature>
<dbReference type="Proteomes" id="UP001367676">
    <property type="component" value="Unassembled WGS sequence"/>
</dbReference>
<dbReference type="GO" id="GO:0003735">
    <property type="term" value="F:structural constituent of ribosome"/>
    <property type="evidence" value="ECO:0007669"/>
    <property type="project" value="InterPro"/>
</dbReference>
<dbReference type="GO" id="GO:0046872">
    <property type="term" value="F:metal ion binding"/>
    <property type="evidence" value="ECO:0007669"/>
    <property type="project" value="UniProtKB-KW"/>
</dbReference>
<reference evidence="10 11" key="1">
    <citation type="submission" date="2024-03" db="EMBL/GenBank/DDBJ databases">
        <title>Adaptation during the transition from Ophiocordyceps entomopathogen to insect associate is accompanied by gene loss and intensified selection.</title>
        <authorList>
            <person name="Ward C.M."/>
            <person name="Onetto C.A."/>
            <person name="Borneman A.R."/>
        </authorList>
    </citation>
    <scope>NUCLEOTIDE SEQUENCE [LARGE SCALE GENOMIC DNA]</scope>
    <source>
        <strain evidence="10">AWRI1</strain>
        <tissue evidence="10">Single Adult Female</tissue>
    </source>
</reference>
<evidence type="ECO:0000256" key="8">
    <source>
        <dbReference type="SAM" id="MobiDB-lite"/>
    </source>
</evidence>
<dbReference type="AlphaFoldDB" id="A0AAN9Y983"/>
<evidence type="ECO:0000256" key="3">
    <source>
        <dbReference type="ARBA" id="ARBA00022946"/>
    </source>
</evidence>
<dbReference type="SUPFAM" id="SSF53335">
    <property type="entry name" value="S-adenosyl-L-methionine-dependent methyltransferases"/>
    <property type="match status" value="1"/>
</dbReference>
<evidence type="ECO:0000256" key="6">
    <source>
        <dbReference type="ARBA" id="ARBA00023128"/>
    </source>
</evidence>
<evidence type="ECO:0000256" key="7">
    <source>
        <dbReference type="ARBA" id="ARBA00045681"/>
    </source>
</evidence>
<keyword evidence="2" id="KW-0479">Metal-binding</keyword>
<organism evidence="10 11">
    <name type="scientific">Parthenolecanium corni</name>
    <dbReference type="NCBI Taxonomy" id="536013"/>
    <lineage>
        <taxon>Eukaryota</taxon>
        <taxon>Metazoa</taxon>
        <taxon>Ecdysozoa</taxon>
        <taxon>Arthropoda</taxon>
        <taxon>Hexapoda</taxon>
        <taxon>Insecta</taxon>
        <taxon>Pterygota</taxon>
        <taxon>Neoptera</taxon>
        <taxon>Paraneoptera</taxon>
        <taxon>Hemiptera</taxon>
        <taxon>Sternorrhyncha</taxon>
        <taxon>Coccoidea</taxon>
        <taxon>Coccidae</taxon>
        <taxon>Parthenolecanium</taxon>
    </lineage>
</organism>
<dbReference type="InterPro" id="IPR029063">
    <property type="entry name" value="SAM-dependent_MTases_sf"/>
</dbReference>
<comment type="caution">
    <text evidence="10">The sequence shown here is derived from an EMBL/GenBank/DDBJ whole genome shotgun (WGS) entry which is preliminary data.</text>
</comment>
<accession>A0AAN9Y983</accession>
<dbReference type="GO" id="GO:0008168">
    <property type="term" value="F:methyltransferase activity"/>
    <property type="evidence" value="ECO:0007669"/>
    <property type="project" value="InterPro"/>
</dbReference>
<dbReference type="GO" id="GO:0005763">
    <property type="term" value="C:mitochondrial small ribosomal subunit"/>
    <property type="evidence" value="ECO:0007669"/>
    <property type="project" value="TreeGrafter"/>
</dbReference>
<keyword evidence="3" id="KW-0809">Transit peptide</keyword>
<comment type="function">
    <text evidence="7">Mitochondrial ribosome (mitoribosome) assembly factor. Binds at the interface of the head and body domains of the mitochondrial small ribosomal subunit (mt-SSU), occluding the mRNA channel and preventing compaction of the head domain towards the body. Probable inactive methyltransferase: retains the characteristic folding and ability to bind S-adenosyl-L-methionine, but it probably lost its methyltransferase activity.</text>
</comment>
<dbReference type="PANTHER" id="PTHR13490:SF0">
    <property type="entry name" value="SMALL RIBOSOMAL SUBUNIT PROTEIN MS35"/>
    <property type="match status" value="1"/>
</dbReference>
<dbReference type="PANTHER" id="PTHR13490">
    <property type="entry name" value="MITOCHONDRIAL 28S RIBOSOMAL PROTEIN S28"/>
    <property type="match status" value="1"/>
</dbReference>
<protein>
    <recommendedName>
        <fullName evidence="9">Small ribosomal subunit protein mS35 mitochondrial conserved domain-containing protein</fullName>
    </recommendedName>
</protein>
<dbReference type="GO" id="GO:0051536">
    <property type="term" value="F:iron-sulfur cluster binding"/>
    <property type="evidence" value="ECO:0007669"/>
    <property type="project" value="UniProtKB-KW"/>
</dbReference>
<gene>
    <name evidence="10" type="ORF">V9T40_009606</name>
</gene>
<evidence type="ECO:0000256" key="5">
    <source>
        <dbReference type="ARBA" id="ARBA00023014"/>
    </source>
</evidence>
<evidence type="ECO:0000256" key="2">
    <source>
        <dbReference type="ARBA" id="ARBA00022723"/>
    </source>
</evidence>
<keyword evidence="4" id="KW-0408">Iron</keyword>
<dbReference type="EMBL" id="JBBCAQ010000010">
    <property type="protein sequence ID" value="KAK7602165.1"/>
    <property type="molecule type" value="Genomic_DNA"/>
</dbReference>
<dbReference type="InterPro" id="IPR039848">
    <property type="entry name" value="Ribosomal_mS35_mt"/>
</dbReference>
<sequence>MIAEYAALKRIFSEIAFRNPEFQPTSLFDFGSGVGTVTWAVRKQWPDSLKECYNVDSSGEMNDMAELLLKGGDPEAPLPVPNVDMVRLLRRCHSCDRFPATLREVAVHFDEDSHVAEISSSEDFDSEYDEFRVFDLRSNKPKAPPKQEKFVRPPLPPPREKIMPTDQDWPSVWPGQRTFHPASVPLPLRQGFDRRRKIPPMGKYANAELMKLPNYLHLTPPAVKRHCEAIKKFCTPWPKGLESKEQIKEHFPLEIMTSDYCYSSPKIRDPKARVVTFKFPLSRLPLDDHAKDKMKRLLGDRWNPETDEATLVTDRCPLRKQNFDYNMYLMYALFYESLTVEPWEAEKSEEDMEYYDWERNKSKKVYIAGKYWPKQLTEDEIKEISLDEDEVAEEYKNAVTDLLNQGETINNLFKYKEAVLKIVF</sequence>
<name>A0AAN9Y983_9HEMI</name>
<dbReference type="InterPro" id="IPR019349">
    <property type="entry name" value="Ribosomal_mS35_mit"/>
</dbReference>
<dbReference type="InterPro" id="IPR015324">
    <property type="entry name" value="Ribosomal_Rsm22-like"/>
</dbReference>
<evidence type="ECO:0000259" key="9">
    <source>
        <dbReference type="Pfam" id="PF10213"/>
    </source>
</evidence>
<dbReference type="GO" id="GO:0032543">
    <property type="term" value="P:mitochondrial translation"/>
    <property type="evidence" value="ECO:0007669"/>
    <property type="project" value="InterPro"/>
</dbReference>
<dbReference type="Pfam" id="PF10213">
    <property type="entry name" value="MRP-S28"/>
    <property type="match status" value="1"/>
</dbReference>
<evidence type="ECO:0000313" key="11">
    <source>
        <dbReference type="Proteomes" id="UP001367676"/>
    </source>
</evidence>
<proteinExistence type="predicted"/>
<keyword evidence="6" id="KW-0496">Mitochondrion</keyword>
<evidence type="ECO:0000256" key="1">
    <source>
        <dbReference type="ARBA" id="ARBA00004173"/>
    </source>
</evidence>